<feature type="transmembrane region" description="Helical" evidence="8">
    <location>
        <begin position="12"/>
        <end position="32"/>
    </location>
</feature>
<feature type="transmembrane region" description="Helical" evidence="8">
    <location>
        <begin position="44"/>
        <end position="69"/>
    </location>
</feature>
<evidence type="ECO:0000256" key="6">
    <source>
        <dbReference type="ARBA" id="ARBA00022989"/>
    </source>
</evidence>
<protein>
    <submittedName>
        <fullName evidence="10">MFS transporter</fullName>
    </submittedName>
</protein>
<keyword evidence="7 8" id="KW-0472">Membrane</keyword>
<feature type="transmembrane region" description="Helical" evidence="8">
    <location>
        <begin position="311"/>
        <end position="332"/>
    </location>
</feature>
<dbReference type="GO" id="GO:0005886">
    <property type="term" value="C:plasma membrane"/>
    <property type="evidence" value="ECO:0007669"/>
    <property type="project" value="UniProtKB-SubCell"/>
</dbReference>
<dbReference type="SUPFAM" id="SSF103473">
    <property type="entry name" value="MFS general substrate transporter"/>
    <property type="match status" value="1"/>
</dbReference>
<evidence type="ECO:0000256" key="1">
    <source>
        <dbReference type="ARBA" id="ARBA00004651"/>
    </source>
</evidence>
<dbReference type="InterPro" id="IPR011701">
    <property type="entry name" value="MFS"/>
</dbReference>
<gene>
    <name evidence="10" type="ORF">H7C18_26885</name>
</gene>
<keyword evidence="5 8" id="KW-0812">Transmembrane</keyword>
<accession>A0A7X0W013</accession>
<dbReference type="AlphaFoldDB" id="A0A7X0W013"/>
<keyword evidence="4" id="KW-1003">Cell membrane</keyword>
<feature type="transmembrane region" description="Helical" evidence="8">
    <location>
        <begin position="372"/>
        <end position="391"/>
    </location>
</feature>
<evidence type="ECO:0000259" key="9">
    <source>
        <dbReference type="PROSITE" id="PS50850"/>
    </source>
</evidence>
<feature type="transmembrane region" description="Helical" evidence="8">
    <location>
        <begin position="81"/>
        <end position="98"/>
    </location>
</feature>
<feature type="domain" description="Major facilitator superfamily (MFS) profile" evidence="9">
    <location>
        <begin position="11"/>
        <end position="396"/>
    </location>
</feature>
<comment type="caution">
    <text evidence="10">The sequence shown here is derived from an EMBL/GenBank/DDBJ whole genome shotgun (WGS) entry which is preliminary data.</text>
</comment>
<proteinExistence type="inferred from homology"/>
<feature type="transmembrane region" description="Helical" evidence="8">
    <location>
        <begin position="139"/>
        <end position="161"/>
    </location>
</feature>
<keyword evidence="3" id="KW-0813">Transport</keyword>
<dbReference type="Proteomes" id="UP000564644">
    <property type="component" value="Unassembled WGS sequence"/>
</dbReference>
<evidence type="ECO:0000256" key="4">
    <source>
        <dbReference type="ARBA" id="ARBA00022475"/>
    </source>
</evidence>
<reference evidence="10 11" key="1">
    <citation type="submission" date="2020-08" db="EMBL/GenBank/DDBJ databases">
        <title>Cohnella phylogeny.</title>
        <authorList>
            <person name="Dunlap C."/>
        </authorList>
    </citation>
    <scope>NUCLEOTIDE SEQUENCE [LARGE SCALE GENOMIC DNA]</scope>
    <source>
        <strain evidence="10 11">CBP 2801</strain>
    </source>
</reference>
<evidence type="ECO:0000256" key="3">
    <source>
        <dbReference type="ARBA" id="ARBA00022448"/>
    </source>
</evidence>
<comment type="similarity">
    <text evidence="2">Belongs to the major facilitator superfamily.</text>
</comment>
<evidence type="ECO:0000256" key="8">
    <source>
        <dbReference type="SAM" id="Phobius"/>
    </source>
</evidence>
<dbReference type="GO" id="GO:0022857">
    <property type="term" value="F:transmembrane transporter activity"/>
    <property type="evidence" value="ECO:0007669"/>
    <property type="project" value="InterPro"/>
</dbReference>
<name>A0A7X0W013_9BACL</name>
<feature type="transmembrane region" description="Helical" evidence="8">
    <location>
        <begin position="344"/>
        <end position="366"/>
    </location>
</feature>
<comment type="subcellular location">
    <subcellularLocation>
        <location evidence="1">Cell membrane</location>
        <topology evidence="1">Multi-pass membrane protein</topology>
    </subcellularLocation>
</comment>
<dbReference type="PROSITE" id="PS50850">
    <property type="entry name" value="MFS"/>
    <property type="match status" value="1"/>
</dbReference>
<feature type="transmembrane region" description="Helical" evidence="8">
    <location>
        <begin position="167"/>
        <end position="187"/>
    </location>
</feature>
<dbReference type="InterPro" id="IPR036259">
    <property type="entry name" value="MFS_trans_sf"/>
</dbReference>
<dbReference type="RefSeq" id="WP_185132220.1">
    <property type="nucleotide sequence ID" value="NZ_JACJVO010000034.1"/>
</dbReference>
<evidence type="ECO:0000313" key="11">
    <source>
        <dbReference type="Proteomes" id="UP000564644"/>
    </source>
</evidence>
<dbReference type="PANTHER" id="PTHR43271">
    <property type="entry name" value="BLL2771 PROTEIN"/>
    <property type="match status" value="1"/>
</dbReference>
<dbReference type="Gene3D" id="1.20.1250.20">
    <property type="entry name" value="MFS general substrate transporter like domains"/>
    <property type="match status" value="1"/>
</dbReference>
<evidence type="ECO:0000256" key="5">
    <source>
        <dbReference type="ARBA" id="ARBA00022692"/>
    </source>
</evidence>
<evidence type="ECO:0000256" key="2">
    <source>
        <dbReference type="ARBA" id="ARBA00008335"/>
    </source>
</evidence>
<evidence type="ECO:0000256" key="7">
    <source>
        <dbReference type="ARBA" id="ARBA00023136"/>
    </source>
</evidence>
<feature type="transmembrane region" description="Helical" evidence="8">
    <location>
        <begin position="104"/>
        <end position="127"/>
    </location>
</feature>
<organism evidence="10 11">
    <name type="scientific">Cohnella zeiphila</name>
    <dbReference type="NCBI Taxonomy" id="2761120"/>
    <lineage>
        <taxon>Bacteria</taxon>
        <taxon>Bacillati</taxon>
        <taxon>Bacillota</taxon>
        <taxon>Bacilli</taxon>
        <taxon>Bacillales</taxon>
        <taxon>Paenibacillaceae</taxon>
        <taxon>Cohnella</taxon>
    </lineage>
</organism>
<dbReference type="EMBL" id="JACJVO010000034">
    <property type="protein sequence ID" value="MBB6734558.1"/>
    <property type="molecule type" value="Genomic_DNA"/>
</dbReference>
<dbReference type="InterPro" id="IPR020846">
    <property type="entry name" value="MFS_dom"/>
</dbReference>
<dbReference type="CDD" id="cd17324">
    <property type="entry name" value="MFS_NepI_like"/>
    <property type="match status" value="1"/>
</dbReference>
<dbReference type="PANTHER" id="PTHR43271:SF1">
    <property type="entry name" value="INNER MEMBRANE TRANSPORT PROTEIN YNFM"/>
    <property type="match status" value="1"/>
</dbReference>
<feature type="transmembrane region" description="Helical" evidence="8">
    <location>
        <begin position="253"/>
        <end position="272"/>
    </location>
</feature>
<feature type="transmembrane region" description="Helical" evidence="8">
    <location>
        <begin position="284"/>
        <end position="305"/>
    </location>
</feature>
<feature type="transmembrane region" description="Helical" evidence="8">
    <location>
        <begin position="220"/>
        <end position="241"/>
    </location>
</feature>
<keyword evidence="6 8" id="KW-1133">Transmembrane helix</keyword>
<keyword evidence="11" id="KW-1185">Reference proteome</keyword>
<evidence type="ECO:0000313" key="10">
    <source>
        <dbReference type="EMBL" id="MBB6734558.1"/>
    </source>
</evidence>
<dbReference type="Pfam" id="PF07690">
    <property type="entry name" value="MFS_1"/>
    <property type="match status" value="2"/>
</dbReference>
<sequence>MQTHIADGSGEYRRAMLGMLLGSLVTFAILYSPQTLIGPFAEQFGIAPSAASLVISCSTLTLAVSMLLVSVFSNAWGRKNLMSASLLITSALAIASAFCHDFHALLVLRLLEGISLSGFPAIAMTYLNEEISPGSLGKVMGVYVAGNAVGGFAGRIVVSLLTDLFDWHVGMLAVGVVSMACSVLFLLRLPDSRNFKPESVSFRHWIGGFKSGFSDRRLPVLYLVGFLLLGSYVTLFNYIGYPLSRPPLNLSQTVIGSLFVFQLVGSWSSVVFGRLADRHSRAGLIGVGVALSLLGAALTLFGHLIPMIAGIVLFAFGFFGGHTIASGWVGKIAPPAHKVYASSLYLLFYYFGSSLIGASGGVFLTAYRWPGVIGLICGLLVAVAGLAAVFLHRKPVSSGKRALSRAAERG</sequence>